<dbReference type="SUPFAM" id="SSF57959">
    <property type="entry name" value="Leucine zipper domain"/>
    <property type="match status" value="1"/>
</dbReference>
<dbReference type="GO" id="GO:0000978">
    <property type="term" value="F:RNA polymerase II cis-regulatory region sequence-specific DNA binding"/>
    <property type="evidence" value="ECO:0007669"/>
    <property type="project" value="TreeGrafter"/>
</dbReference>
<dbReference type="InterPro" id="IPR004827">
    <property type="entry name" value="bZIP"/>
</dbReference>
<comment type="caution">
    <text evidence="9">The sequence shown here is derived from an EMBL/GenBank/DDBJ whole genome shotgun (WGS) entry which is preliminary data.</text>
</comment>
<dbReference type="Pfam" id="PF07716">
    <property type="entry name" value="bZIP_2"/>
    <property type="match status" value="1"/>
</dbReference>
<feature type="domain" description="BZIP" evidence="8">
    <location>
        <begin position="132"/>
        <end position="189"/>
    </location>
</feature>
<evidence type="ECO:0000256" key="7">
    <source>
        <dbReference type="SAM" id="MobiDB-lite"/>
    </source>
</evidence>
<sequence length="195" mass="22710">MDPPVLDLSVRKEQESPSYSLDYACPKCPESHPTISPRPECERSTSPKNPILQQTDVNSNSASTRIKPSRPFKIYSKERLSVNLIGDIVSKESEEAYQEFRDRVLARVQDDKGSTNVNMRRTQSQNANKIADPDYWEKRKKNNEAAKRSRDARKAKEDEIAIRCAFLERENIQLKYRVATLENEMERLRRNAFYR</sequence>
<keyword evidence="6" id="KW-0175">Coiled coil</keyword>
<dbReference type="GO" id="GO:0005634">
    <property type="term" value="C:nucleus"/>
    <property type="evidence" value="ECO:0007669"/>
    <property type="project" value="UniProtKB-SubCell"/>
</dbReference>
<evidence type="ECO:0000313" key="10">
    <source>
        <dbReference type="Proteomes" id="UP001162162"/>
    </source>
</evidence>
<dbReference type="Proteomes" id="UP001162162">
    <property type="component" value="Unassembled WGS sequence"/>
</dbReference>
<dbReference type="Gene3D" id="1.20.5.170">
    <property type="match status" value="1"/>
</dbReference>
<proteinExistence type="predicted"/>
<keyword evidence="3" id="KW-0238">DNA-binding</keyword>
<keyword evidence="10" id="KW-1185">Reference proteome</keyword>
<dbReference type="AlphaFoldDB" id="A0AAV8YGD2"/>
<dbReference type="SMART" id="SM00338">
    <property type="entry name" value="BRLZ"/>
    <property type="match status" value="1"/>
</dbReference>
<evidence type="ECO:0000256" key="3">
    <source>
        <dbReference type="ARBA" id="ARBA00023125"/>
    </source>
</evidence>
<evidence type="ECO:0000256" key="5">
    <source>
        <dbReference type="ARBA" id="ARBA00023242"/>
    </source>
</evidence>
<dbReference type="PROSITE" id="PS50217">
    <property type="entry name" value="BZIP"/>
    <property type="match status" value="1"/>
</dbReference>
<evidence type="ECO:0000256" key="2">
    <source>
        <dbReference type="ARBA" id="ARBA00023015"/>
    </source>
</evidence>
<accession>A0AAV8YGD2</accession>
<evidence type="ECO:0000256" key="1">
    <source>
        <dbReference type="ARBA" id="ARBA00004123"/>
    </source>
</evidence>
<dbReference type="PANTHER" id="PTHR11988">
    <property type="entry name" value="THYROTROPH EMBRYONIC FACTOR RELATED"/>
    <property type="match status" value="1"/>
</dbReference>
<keyword evidence="4" id="KW-0804">Transcription</keyword>
<feature type="compositionally biased region" description="Polar residues" evidence="7">
    <location>
        <begin position="46"/>
        <end position="66"/>
    </location>
</feature>
<keyword evidence="2" id="KW-0805">Transcription regulation</keyword>
<evidence type="ECO:0000256" key="6">
    <source>
        <dbReference type="SAM" id="Coils"/>
    </source>
</evidence>
<organism evidence="9 10">
    <name type="scientific">Aromia moschata</name>
    <dbReference type="NCBI Taxonomy" id="1265417"/>
    <lineage>
        <taxon>Eukaryota</taxon>
        <taxon>Metazoa</taxon>
        <taxon>Ecdysozoa</taxon>
        <taxon>Arthropoda</taxon>
        <taxon>Hexapoda</taxon>
        <taxon>Insecta</taxon>
        <taxon>Pterygota</taxon>
        <taxon>Neoptera</taxon>
        <taxon>Endopterygota</taxon>
        <taxon>Coleoptera</taxon>
        <taxon>Polyphaga</taxon>
        <taxon>Cucujiformia</taxon>
        <taxon>Chrysomeloidea</taxon>
        <taxon>Cerambycidae</taxon>
        <taxon>Cerambycinae</taxon>
        <taxon>Callichromatini</taxon>
        <taxon>Aromia</taxon>
    </lineage>
</organism>
<name>A0AAV8YGD2_9CUCU</name>
<evidence type="ECO:0000259" key="8">
    <source>
        <dbReference type="PROSITE" id="PS50217"/>
    </source>
</evidence>
<comment type="subcellular location">
    <subcellularLocation>
        <location evidence="1">Nucleus</location>
    </subcellularLocation>
</comment>
<keyword evidence="5" id="KW-0539">Nucleus</keyword>
<evidence type="ECO:0000313" key="9">
    <source>
        <dbReference type="EMBL" id="KAJ8950232.1"/>
    </source>
</evidence>
<dbReference type="GO" id="GO:0000981">
    <property type="term" value="F:DNA-binding transcription factor activity, RNA polymerase II-specific"/>
    <property type="evidence" value="ECO:0007669"/>
    <property type="project" value="TreeGrafter"/>
</dbReference>
<feature type="region of interest" description="Disordered" evidence="7">
    <location>
        <begin position="29"/>
        <end position="66"/>
    </location>
</feature>
<dbReference type="CDD" id="cd14695">
    <property type="entry name" value="bZIP_HLF"/>
    <property type="match status" value="1"/>
</dbReference>
<dbReference type="InterPro" id="IPR046347">
    <property type="entry name" value="bZIP_sf"/>
</dbReference>
<feature type="coiled-coil region" evidence="6">
    <location>
        <begin position="164"/>
        <end position="191"/>
    </location>
</feature>
<dbReference type="PANTHER" id="PTHR11988:SF27">
    <property type="entry name" value="GH27708P"/>
    <property type="match status" value="1"/>
</dbReference>
<reference evidence="9" key="1">
    <citation type="journal article" date="2023" name="Insect Mol. Biol.">
        <title>Genome sequencing provides insights into the evolution of gene families encoding plant cell wall-degrading enzymes in longhorned beetles.</title>
        <authorList>
            <person name="Shin N.R."/>
            <person name="Okamura Y."/>
            <person name="Kirsch R."/>
            <person name="Pauchet Y."/>
        </authorList>
    </citation>
    <scope>NUCLEOTIDE SEQUENCE</scope>
    <source>
        <strain evidence="9">AMC_N1</strain>
    </source>
</reference>
<dbReference type="EMBL" id="JAPWTK010000103">
    <property type="protein sequence ID" value="KAJ8950232.1"/>
    <property type="molecule type" value="Genomic_DNA"/>
</dbReference>
<protein>
    <recommendedName>
        <fullName evidence="8">BZIP domain-containing protein</fullName>
    </recommendedName>
</protein>
<evidence type="ECO:0000256" key="4">
    <source>
        <dbReference type="ARBA" id="ARBA00023163"/>
    </source>
</evidence>
<gene>
    <name evidence="9" type="ORF">NQ318_006206</name>
</gene>
<dbReference type="InterPro" id="IPR040223">
    <property type="entry name" value="PAR_bZIP"/>
</dbReference>